<dbReference type="EMBL" id="JBHSGQ010000006">
    <property type="protein sequence ID" value="MFC4726009.1"/>
    <property type="molecule type" value="Genomic_DNA"/>
</dbReference>
<sequence length="195" mass="20964">MTALVLASGSASRRAILEKAGVPFTIDPADIDEGAVKAKFSGSPAELALELARQKALAVSPRQPGKLVLGADQVLEFEGRAYDKSCDPDEARKRLIMLRGQTHALVGGLVLARDGEIVWQYESRCEMQVRAFSDAFLDRYMRDAGSILTAGVGGYAYEGLGAQLFDRVEGDFFAVLGLPLLPLLDALRQHGALEA</sequence>
<evidence type="ECO:0000256" key="4">
    <source>
        <dbReference type="HAMAP-Rule" id="MF_00528"/>
    </source>
</evidence>
<dbReference type="PANTHER" id="PTHR43213:SF5">
    <property type="entry name" value="BIFUNCTIONAL DTTP_UTP PYROPHOSPHATASE_METHYLTRANSFERASE PROTEIN-RELATED"/>
    <property type="match status" value="1"/>
</dbReference>
<keyword evidence="6" id="KW-1185">Reference proteome</keyword>
<proteinExistence type="inferred from homology"/>
<dbReference type="Pfam" id="PF02545">
    <property type="entry name" value="Maf"/>
    <property type="match status" value="1"/>
</dbReference>
<dbReference type="CDD" id="cd00555">
    <property type="entry name" value="Maf"/>
    <property type="match status" value="1"/>
</dbReference>
<protein>
    <recommendedName>
        <fullName evidence="4">Nucleoside triphosphate pyrophosphatase</fullName>
        <ecNumber evidence="4">3.6.1.9</ecNumber>
    </recommendedName>
    <alternativeName>
        <fullName evidence="4">Nucleotide pyrophosphatase</fullName>
        <shortName evidence="4">Nucleotide PPase</shortName>
    </alternativeName>
</protein>
<dbReference type="PANTHER" id="PTHR43213">
    <property type="entry name" value="BIFUNCTIONAL DTTP/UTP PYROPHOSPHATASE/METHYLTRANSFERASE PROTEIN-RELATED"/>
    <property type="match status" value="1"/>
</dbReference>
<accession>A0ABV9NEU2</accession>
<comment type="catalytic activity">
    <reaction evidence="4">
        <text>a ribonucleoside 5'-triphosphate + H2O = a ribonucleoside 5'-phosphate + diphosphate + H(+)</text>
        <dbReference type="Rhea" id="RHEA:23996"/>
        <dbReference type="ChEBI" id="CHEBI:15377"/>
        <dbReference type="ChEBI" id="CHEBI:15378"/>
        <dbReference type="ChEBI" id="CHEBI:33019"/>
        <dbReference type="ChEBI" id="CHEBI:58043"/>
        <dbReference type="ChEBI" id="CHEBI:61557"/>
        <dbReference type="EC" id="3.6.1.9"/>
    </reaction>
</comment>
<dbReference type="SUPFAM" id="SSF52972">
    <property type="entry name" value="ITPase-like"/>
    <property type="match status" value="1"/>
</dbReference>
<keyword evidence="3 4" id="KW-0546">Nucleotide metabolism</keyword>
<dbReference type="HAMAP" id="MF_00528">
    <property type="entry name" value="Maf"/>
    <property type="match status" value="1"/>
</dbReference>
<evidence type="ECO:0000313" key="5">
    <source>
        <dbReference type="EMBL" id="MFC4726009.1"/>
    </source>
</evidence>
<comment type="subcellular location">
    <subcellularLocation>
        <location evidence="4">Cytoplasm</location>
    </subcellularLocation>
</comment>
<dbReference type="EC" id="3.6.1.9" evidence="4"/>
<dbReference type="InterPro" id="IPR003697">
    <property type="entry name" value="Maf-like"/>
</dbReference>
<comment type="caution">
    <text evidence="4">Lacks conserved residue(s) required for the propagation of feature annotation.</text>
</comment>
<keyword evidence="4" id="KW-0963">Cytoplasm</keyword>
<gene>
    <name evidence="5" type="ORF">ACFPB0_11965</name>
</gene>
<comment type="similarity">
    <text evidence="4">Belongs to the Maf family.</text>
</comment>
<comment type="caution">
    <text evidence="5">The sequence shown here is derived from an EMBL/GenBank/DDBJ whole genome shotgun (WGS) entry which is preliminary data.</text>
</comment>
<keyword evidence="2 4" id="KW-0378">Hydrolase</keyword>
<evidence type="ECO:0000256" key="3">
    <source>
        <dbReference type="ARBA" id="ARBA00023080"/>
    </source>
</evidence>
<feature type="active site" description="Proton acceptor" evidence="4">
    <location>
        <position position="72"/>
    </location>
</feature>
<dbReference type="Gene3D" id="3.90.950.10">
    <property type="match status" value="1"/>
</dbReference>
<organism evidence="5 6">
    <name type="scientific">Glycocaulis abyssi</name>
    <dbReference type="NCBI Taxonomy" id="1433403"/>
    <lineage>
        <taxon>Bacteria</taxon>
        <taxon>Pseudomonadati</taxon>
        <taxon>Pseudomonadota</taxon>
        <taxon>Alphaproteobacteria</taxon>
        <taxon>Maricaulales</taxon>
        <taxon>Maricaulaceae</taxon>
        <taxon>Glycocaulis</taxon>
    </lineage>
</organism>
<name>A0ABV9NEU2_9PROT</name>
<evidence type="ECO:0000256" key="1">
    <source>
        <dbReference type="ARBA" id="ARBA00001968"/>
    </source>
</evidence>
<comment type="function">
    <text evidence="4">Nucleoside triphosphate pyrophosphatase. May have a dual role in cell division arrest and in preventing the incorporation of modified nucleotides into cellular nucleic acids.</text>
</comment>
<reference evidence="6" key="1">
    <citation type="journal article" date="2019" name="Int. J. Syst. Evol. Microbiol.">
        <title>The Global Catalogue of Microorganisms (GCM) 10K type strain sequencing project: providing services to taxonomists for standard genome sequencing and annotation.</title>
        <authorList>
            <consortium name="The Broad Institute Genomics Platform"/>
            <consortium name="The Broad Institute Genome Sequencing Center for Infectious Disease"/>
            <person name="Wu L."/>
            <person name="Ma J."/>
        </authorList>
    </citation>
    <scope>NUCLEOTIDE SEQUENCE [LARGE SCALE GENOMIC DNA]</scope>
    <source>
        <strain evidence="6">CCUG 62981</strain>
    </source>
</reference>
<comment type="catalytic activity">
    <reaction evidence="4">
        <text>a 2'-deoxyribonucleoside 5'-triphosphate + H2O = a 2'-deoxyribonucleoside 5'-phosphate + diphosphate + H(+)</text>
        <dbReference type="Rhea" id="RHEA:44644"/>
        <dbReference type="ChEBI" id="CHEBI:15377"/>
        <dbReference type="ChEBI" id="CHEBI:15378"/>
        <dbReference type="ChEBI" id="CHEBI:33019"/>
        <dbReference type="ChEBI" id="CHEBI:61560"/>
        <dbReference type="ChEBI" id="CHEBI:65317"/>
        <dbReference type="EC" id="3.6.1.9"/>
    </reaction>
</comment>
<comment type="cofactor">
    <cofactor evidence="1 4">
        <name>a divalent metal cation</name>
        <dbReference type="ChEBI" id="CHEBI:60240"/>
    </cofactor>
</comment>
<dbReference type="GO" id="GO:0016787">
    <property type="term" value="F:hydrolase activity"/>
    <property type="evidence" value="ECO:0007669"/>
    <property type="project" value="UniProtKB-KW"/>
</dbReference>
<evidence type="ECO:0000256" key="2">
    <source>
        <dbReference type="ARBA" id="ARBA00022801"/>
    </source>
</evidence>
<dbReference type="InterPro" id="IPR029001">
    <property type="entry name" value="ITPase-like_fam"/>
</dbReference>
<dbReference type="RefSeq" id="WP_371392958.1">
    <property type="nucleotide sequence ID" value="NZ_CP163421.1"/>
</dbReference>
<dbReference type="Proteomes" id="UP001596024">
    <property type="component" value="Unassembled WGS sequence"/>
</dbReference>
<evidence type="ECO:0000313" key="6">
    <source>
        <dbReference type="Proteomes" id="UP001596024"/>
    </source>
</evidence>
<dbReference type="PIRSF" id="PIRSF006305">
    <property type="entry name" value="Maf"/>
    <property type="match status" value="1"/>
</dbReference>